<dbReference type="InterPro" id="IPR005186">
    <property type="entry name" value="FlaG"/>
</dbReference>
<proteinExistence type="predicted"/>
<protein>
    <submittedName>
        <fullName evidence="1">Flagellar protein FlaG</fullName>
    </submittedName>
</protein>
<evidence type="ECO:0000313" key="1">
    <source>
        <dbReference type="EMBL" id="QPG60503.1"/>
    </source>
</evidence>
<dbReference type="PANTHER" id="PTHR37166">
    <property type="entry name" value="PROTEIN FLAG"/>
    <property type="match status" value="1"/>
</dbReference>
<keyword evidence="1" id="KW-0969">Cilium</keyword>
<gene>
    <name evidence="1" type="ORF">FM038_015850</name>
</gene>
<dbReference type="EMBL" id="CP045503">
    <property type="protein sequence ID" value="QPG60503.1"/>
    <property type="molecule type" value="Genomic_DNA"/>
</dbReference>
<dbReference type="PANTHER" id="PTHR37166:SF1">
    <property type="entry name" value="PROTEIN FLAG"/>
    <property type="match status" value="1"/>
</dbReference>
<evidence type="ECO:0000313" key="2">
    <source>
        <dbReference type="Proteomes" id="UP000316416"/>
    </source>
</evidence>
<keyword evidence="2" id="KW-1185">Reference proteome</keyword>
<sequence>MDINVTGSPNGVPAKINIDTAQLGESRASSEAELDRRSIIQAVEDVKSSTAEPEAQSPEELEKLAIDLSDMMSVMKKGLAFRIDESSGQSVVSVLDIDSGDIIRQIPNEEALELAQKLSEVAGLLMKTEA</sequence>
<organism evidence="1 2">
    <name type="scientific">Shewanella eurypsychrophilus</name>
    <dbReference type="NCBI Taxonomy" id="2593656"/>
    <lineage>
        <taxon>Bacteria</taxon>
        <taxon>Pseudomonadati</taxon>
        <taxon>Pseudomonadota</taxon>
        <taxon>Gammaproteobacteria</taxon>
        <taxon>Alteromonadales</taxon>
        <taxon>Shewanellaceae</taxon>
        <taxon>Shewanella</taxon>
    </lineage>
</organism>
<keyword evidence="1" id="KW-0966">Cell projection</keyword>
<dbReference type="Pfam" id="PF03646">
    <property type="entry name" value="FlaG"/>
    <property type="match status" value="1"/>
</dbReference>
<keyword evidence="1" id="KW-0282">Flagellum</keyword>
<reference evidence="1" key="1">
    <citation type="submission" date="2021-07" db="EMBL/GenBank/DDBJ databases">
        <title>Shewanella sp. YLB-07 whole genome sequence.</title>
        <authorList>
            <person name="Yu L."/>
        </authorList>
    </citation>
    <scope>NUCLEOTIDE SEQUENCE</scope>
    <source>
        <strain evidence="1">YLB-08</strain>
    </source>
</reference>
<accession>A0ABX6VGK6</accession>
<dbReference type="RefSeq" id="WP_142874801.1">
    <property type="nucleotide sequence ID" value="NZ_CP045503.2"/>
</dbReference>
<dbReference type="Proteomes" id="UP000316416">
    <property type="component" value="Chromosome"/>
</dbReference>
<dbReference type="SUPFAM" id="SSF160214">
    <property type="entry name" value="FlaG-like"/>
    <property type="match status" value="1"/>
</dbReference>
<dbReference type="Gene3D" id="3.30.160.170">
    <property type="entry name" value="FlaG-like"/>
    <property type="match status" value="1"/>
</dbReference>
<name>A0ABX6VGK6_9GAMM</name>
<dbReference type="InterPro" id="IPR035924">
    <property type="entry name" value="FlaG-like_sf"/>
</dbReference>